<dbReference type="EMBL" id="BLLF01001875">
    <property type="protein sequence ID" value="GFH21658.1"/>
    <property type="molecule type" value="Genomic_DNA"/>
</dbReference>
<evidence type="ECO:0000313" key="3">
    <source>
        <dbReference type="Proteomes" id="UP000485058"/>
    </source>
</evidence>
<feature type="region of interest" description="Disordered" evidence="1">
    <location>
        <begin position="269"/>
        <end position="316"/>
    </location>
</feature>
<reference evidence="2 3" key="1">
    <citation type="submission" date="2020-02" db="EMBL/GenBank/DDBJ databases">
        <title>Draft genome sequence of Haematococcus lacustris strain NIES-144.</title>
        <authorList>
            <person name="Morimoto D."/>
            <person name="Nakagawa S."/>
            <person name="Yoshida T."/>
            <person name="Sawayama S."/>
        </authorList>
    </citation>
    <scope>NUCLEOTIDE SEQUENCE [LARGE SCALE GENOMIC DNA]</scope>
    <source>
        <strain evidence="2 3">NIES-144</strain>
    </source>
</reference>
<accession>A0A699ZTM3</accession>
<dbReference type="Proteomes" id="UP000485058">
    <property type="component" value="Unassembled WGS sequence"/>
</dbReference>
<evidence type="ECO:0000313" key="2">
    <source>
        <dbReference type="EMBL" id="GFH21658.1"/>
    </source>
</evidence>
<keyword evidence="3" id="KW-1185">Reference proteome</keyword>
<evidence type="ECO:0008006" key="4">
    <source>
        <dbReference type="Google" id="ProtNLM"/>
    </source>
</evidence>
<proteinExistence type="predicted"/>
<feature type="non-terminal residue" evidence="2">
    <location>
        <position position="399"/>
    </location>
</feature>
<evidence type="ECO:0000256" key="1">
    <source>
        <dbReference type="SAM" id="MobiDB-lite"/>
    </source>
</evidence>
<gene>
    <name evidence="2" type="ORF">HaLaN_19010</name>
</gene>
<comment type="caution">
    <text evidence="2">The sequence shown here is derived from an EMBL/GenBank/DDBJ whole genome shotgun (WGS) entry which is preliminary data.</text>
</comment>
<feature type="non-terminal residue" evidence="2">
    <location>
        <position position="1"/>
    </location>
</feature>
<sequence>MGYRSIAWVLSGVSLCEKTEGAQMKRQIKAPKRFDDDEVIWDVELPTREMNSVSGQKRPIYRVLRDRDIRSSLITQKVFLFWPEDKQWYRGVIHEVDAKQCKLYVYYPEEDQYEEIDARELIKENHIAVMEEKAASAPLRKGREIPVNEAERLTAVYEEMPSSSEDEGGVLEHAANLNVDLDGETAGFIAGLLADDPEPEPESEQARQQRAERVQAAAARSPGGADGLALLRGPHEPGCTGSLITVSPPGSCSLGALSAHQTTVTPAPWLQATSPFPHAPERHPSPMHLWPAVSQPGGSPGQLLSQPEGPEGRATKRQCVAAAGGGVWHWGGLWEGGQGRIGSGGCVSACTLLTWVPKKGVGGPDLPPEPLALRPSIERHAGNQRYPAHPSCLLCTAGQ</sequence>
<protein>
    <recommendedName>
        <fullName evidence="4">Tudor domain-containing protein</fullName>
    </recommendedName>
</protein>
<feature type="region of interest" description="Disordered" evidence="1">
    <location>
        <begin position="193"/>
        <end position="224"/>
    </location>
</feature>
<feature type="compositionally biased region" description="Basic and acidic residues" evidence="1">
    <location>
        <begin position="204"/>
        <end position="213"/>
    </location>
</feature>
<dbReference type="AlphaFoldDB" id="A0A699ZTM3"/>
<name>A0A699ZTM3_HAELA</name>
<organism evidence="2 3">
    <name type="scientific">Haematococcus lacustris</name>
    <name type="common">Green alga</name>
    <name type="synonym">Haematococcus pluvialis</name>
    <dbReference type="NCBI Taxonomy" id="44745"/>
    <lineage>
        <taxon>Eukaryota</taxon>
        <taxon>Viridiplantae</taxon>
        <taxon>Chlorophyta</taxon>
        <taxon>core chlorophytes</taxon>
        <taxon>Chlorophyceae</taxon>
        <taxon>CS clade</taxon>
        <taxon>Chlamydomonadales</taxon>
        <taxon>Haematococcaceae</taxon>
        <taxon>Haematococcus</taxon>
    </lineage>
</organism>
<dbReference type="SUPFAM" id="SSF63748">
    <property type="entry name" value="Tudor/PWWP/MBT"/>
    <property type="match status" value="1"/>
</dbReference>
<dbReference type="Gene3D" id="2.30.30.140">
    <property type="match status" value="1"/>
</dbReference>